<dbReference type="RefSeq" id="WP_082052105.1">
    <property type="nucleotide sequence ID" value="NZ_JXXK01000002.1"/>
</dbReference>
<evidence type="ECO:0000313" key="2">
    <source>
        <dbReference type="Proteomes" id="UP000032483"/>
    </source>
</evidence>
<dbReference type="Pfam" id="PF11753">
    <property type="entry name" value="DUF3310"/>
    <property type="match status" value="1"/>
</dbReference>
<dbReference type="GeneID" id="42858807"/>
<reference evidence="1" key="1">
    <citation type="submission" date="2015-02" db="EMBL/GenBank/DDBJ databases">
        <title>A novel member of the family Ruminococcaceae isolated from human feces.</title>
        <authorList>
            <person name="Shkoporov A.N."/>
            <person name="Chaplin A.V."/>
            <person name="Motuzova O.V."/>
            <person name="Kafarskaia L.I."/>
            <person name="Khokhlova E.V."/>
            <person name="Efimov B.A."/>
        </authorList>
    </citation>
    <scope>NUCLEOTIDE SEQUENCE [LARGE SCALE GENOMIC DNA]</scope>
    <source>
        <strain evidence="1">585-1</strain>
    </source>
</reference>
<dbReference type="AlphaFoldDB" id="A0A0D8J639"/>
<dbReference type="InterPro" id="IPR021739">
    <property type="entry name" value="SaV-like"/>
</dbReference>
<sequence>MSNTVEHPSHYNIGKYEVIDVINDWRLNFQLGNAIKYIARAGRKDPSKTVEDLEKARFYIDYEINRLKGGGEK</sequence>
<evidence type="ECO:0008006" key="3">
    <source>
        <dbReference type="Google" id="ProtNLM"/>
    </source>
</evidence>
<organism evidence="1 2">
    <name type="scientific">Ruthenibacterium lactatiformans</name>
    <dbReference type="NCBI Taxonomy" id="1550024"/>
    <lineage>
        <taxon>Bacteria</taxon>
        <taxon>Bacillati</taxon>
        <taxon>Bacillota</taxon>
        <taxon>Clostridia</taxon>
        <taxon>Eubacteriales</taxon>
        <taxon>Oscillospiraceae</taxon>
        <taxon>Ruthenibacterium</taxon>
    </lineage>
</organism>
<keyword evidence="2" id="KW-1185">Reference proteome</keyword>
<accession>A0A0D8J639</accession>
<evidence type="ECO:0000313" key="1">
    <source>
        <dbReference type="EMBL" id="KJF41258.1"/>
    </source>
</evidence>
<proteinExistence type="predicted"/>
<name>A0A0D8J639_9FIRM</name>
<gene>
    <name evidence="1" type="ORF">TQ39_03155</name>
</gene>
<dbReference type="Proteomes" id="UP000032483">
    <property type="component" value="Unassembled WGS sequence"/>
</dbReference>
<comment type="caution">
    <text evidence="1">The sequence shown here is derived from an EMBL/GenBank/DDBJ whole genome shotgun (WGS) entry which is preliminary data.</text>
</comment>
<dbReference type="EMBL" id="JXXK01000002">
    <property type="protein sequence ID" value="KJF41258.1"/>
    <property type="molecule type" value="Genomic_DNA"/>
</dbReference>
<protein>
    <recommendedName>
        <fullName evidence="3">DUF3310 domain-containing protein</fullName>
    </recommendedName>
</protein>